<evidence type="ECO:0000256" key="1">
    <source>
        <dbReference type="SAM" id="MobiDB-lite"/>
    </source>
</evidence>
<feature type="compositionally biased region" description="Polar residues" evidence="1">
    <location>
        <begin position="325"/>
        <end position="334"/>
    </location>
</feature>
<reference evidence="3" key="1">
    <citation type="submission" date="2015-09" db="EMBL/GenBank/DDBJ databases">
        <authorList>
            <consortium name="Pathogen Informatics"/>
        </authorList>
    </citation>
    <scope>NUCLEOTIDE SEQUENCE [LARGE SCALE GENOMIC DNA]</scope>
    <source>
        <strain evidence="3">Lake Konstanz</strain>
    </source>
</reference>
<dbReference type="AlphaFoldDB" id="A0A0S4KJS6"/>
<name>A0A0S4KJS6_BODSA</name>
<proteinExistence type="predicted"/>
<feature type="region of interest" description="Disordered" evidence="1">
    <location>
        <begin position="521"/>
        <end position="563"/>
    </location>
</feature>
<keyword evidence="3" id="KW-1185">Reference proteome</keyword>
<feature type="region of interest" description="Disordered" evidence="1">
    <location>
        <begin position="309"/>
        <end position="334"/>
    </location>
</feature>
<organism evidence="2 3">
    <name type="scientific">Bodo saltans</name>
    <name type="common">Flagellated protozoan</name>
    <dbReference type="NCBI Taxonomy" id="75058"/>
    <lineage>
        <taxon>Eukaryota</taxon>
        <taxon>Discoba</taxon>
        <taxon>Euglenozoa</taxon>
        <taxon>Kinetoplastea</taxon>
        <taxon>Metakinetoplastina</taxon>
        <taxon>Eubodonida</taxon>
        <taxon>Bodonidae</taxon>
        <taxon>Bodo</taxon>
    </lineage>
</organism>
<dbReference type="VEuPathDB" id="TriTrypDB:BSAL_11935"/>
<sequence>MHTHGKPSPRTAIVLAPTDAAQLSAAASVLPLVGQDGDRYQRSRNVAHTTASPRTTIIRGTGEAGSGRYQPAPPPPPPLPSPPTLSSIHTILERQPLPRPQTITVGGSFANVSARDSKVSDFSHGFSRIGIDNQAPMLFEVDQRHLLQLVKDFNDSLLDGDFLLLRTIQNPSGAGASPQRSSSDRGAAAVNSTALYRQGGASFLMQASAELARANMIRQASEGRVTPGSASTSDMPSGSGPPGGLGQLQHVASPLTERYLPSEVHEQLCGLPPAAAVSMRFRLSPWRSLFEKWIAGLLEERRPEPKHLAGRAVSMSTGGGVSSSRKPTTTTTASSDLAWESVRPTRVHSKNVDPVLQLELLIQCAFRVADLHALSEEVPSAGQPVAALLAMPSPRGALPQSLASSQAISRSMGPSSYVTYGAGGGGGTAKRHESFSFAGTPRQQAAQQKAQVYDRMVKPPKGVPHLICTATALFALVENLQEMFGPGCAPLMREVLRVLMPLILNAPAVRASAPDMLLAQPLSQKQQRGSGGQSDGTLEDRNAGGVVTCIAPSHTTSPNKKKR</sequence>
<evidence type="ECO:0000313" key="2">
    <source>
        <dbReference type="EMBL" id="CUI14713.1"/>
    </source>
</evidence>
<feature type="compositionally biased region" description="Polar residues" evidence="1">
    <location>
        <begin position="553"/>
        <end position="563"/>
    </location>
</feature>
<dbReference type="EMBL" id="CYKH01001589">
    <property type="protein sequence ID" value="CUI14713.1"/>
    <property type="molecule type" value="Genomic_DNA"/>
</dbReference>
<feature type="region of interest" description="Disordered" evidence="1">
    <location>
        <begin position="40"/>
        <end position="85"/>
    </location>
</feature>
<feature type="region of interest" description="Disordered" evidence="1">
    <location>
        <begin position="221"/>
        <end position="247"/>
    </location>
</feature>
<feature type="compositionally biased region" description="Polar residues" evidence="1">
    <location>
        <begin position="43"/>
        <end position="55"/>
    </location>
</feature>
<protein>
    <submittedName>
        <fullName evidence="2">Uncharacterized protein</fullName>
    </submittedName>
</protein>
<accession>A0A0S4KJS6</accession>
<gene>
    <name evidence="2" type="ORF">BSAL_11935</name>
</gene>
<dbReference type="Proteomes" id="UP000051952">
    <property type="component" value="Unassembled WGS sequence"/>
</dbReference>
<evidence type="ECO:0000313" key="3">
    <source>
        <dbReference type="Proteomes" id="UP000051952"/>
    </source>
</evidence>
<feature type="compositionally biased region" description="Pro residues" evidence="1">
    <location>
        <begin position="71"/>
        <end position="83"/>
    </location>
</feature>